<feature type="chain" id="PRO_5045945016" description="Right handed beta helix region" evidence="1">
    <location>
        <begin position="35"/>
        <end position="1004"/>
    </location>
</feature>
<dbReference type="SUPFAM" id="SSF51126">
    <property type="entry name" value="Pectin lyase-like"/>
    <property type="match status" value="2"/>
</dbReference>
<dbReference type="RefSeq" id="WP_344397898.1">
    <property type="nucleotide sequence ID" value="NZ_BAAASG010000001.1"/>
</dbReference>
<evidence type="ECO:0000256" key="1">
    <source>
        <dbReference type="SAM" id="SignalP"/>
    </source>
</evidence>
<keyword evidence="3" id="KW-1185">Reference proteome</keyword>
<dbReference type="InterPro" id="IPR012334">
    <property type="entry name" value="Pectin_lyas_fold"/>
</dbReference>
<dbReference type="InterPro" id="IPR006626">
    <property type="entry name" value="PbH1"/>
</dbReference>
<name>A0ABP5Y346_STRLO</name>
<dbReference type="PANTHER" id="PTHR36453">
    <property type="entry name" value="SECRETED PROTEIN-RELATED"/>
    <property type="match status" value="1"/>
</dbReference>
<gene>
    <name evidence="2" type="ORF">GCM10010276_00830</name>
</gene>
<accession>A0ABP5Y346</accession>
<reference evidence="3" key="1">
    <citation type="journal article" date="2019" name="Int. J. Syst. Evol. Microbiol.">
        <title>The Global Catalogue of Microorganisms (GCM) 10K type strain sequencing project: providing services to taxonomists for standard genome sequencing and annotation.</title>
        <authorList>
            <consortium name="The Broad Institute Genomics Platform"/>
            <consortium name="The Broad Institute Genome Sequencing Center for Infectious Disease"/>
            <person name="Wu L."/>
            <person name="Ma J."/>
        </authorList>
    </citation>
    <scope>NUCLEOTIDE SEQUENCE [LARGE SCALE GENOMIC DNA]</scope>
    <source>
        <strain evidence="3">JCM 4395</strain>
    </source>
</reference>
<dbReference type="Proteomes" id="UP001501777">
    <property type="component" value="Unassembled WGS sequence"/>
</dbReference>
<dbReference type="EMBL" id="BAAASG010000001">
    <property type="protein sequence ID" value="GAA2470590.1"/>
    <property type="molecule type" value="Genomic_DNA"/>
</dbReference>
<sequence length="1004" mass="104696">MPLFRPRAAGLSGVLGTLAGLICTAIAVPSPAYAATPTVLYASPSGSGSTCSLSAPCSLDGAKRKVAGLAPGMAADIEVYLRGGTYRLSQAFALGASDSGRNGFKVVYAAYPGEKPVLSGATKVSGFSLFDSGKNIYRAAVPAGTQSRQLFVDGVRAQRARGPLNPSGFTLSGAGFTTSDSSYTSFTNASSVEIVNNNAWKQMRCPLASITVPSGGGSSLNVDPACFKNNNTSVPNRGFPFNGAGLPKLSSITYVENAYQLLDAPGEFYLDSSAGFLYYKPRGGEDLGTADVELPTTETLLNVSGSPGHLAPVNDTDPAITYTGSWSSSSGRNLGDLYNDVHATTTNGDSLSYTFTGTGIDVLSETNSDEGGIDVYIDGTKVQSVSASGSSRLAQQVVASVSGLAKGRHTIKLVKTGGTNMILDGFTVVPDAITPAHDITFQGLTFAYTTWTLPSTAGYIDNQAGVLWDPGNHNAPIRIPAAVQVHRGSGITFTGDEITHTGGTGIDLADGTQDSTITGNLIHDTSGGGVSVGEVDDYYLTDTHRMTTGDTVSQNGISDVGRDYSDAVGIWAGYTRDLTISHNDIGHTPYSGMSLGWGWGYASPCSMQSAQGLRTCQHGTIYAGGNQILDNHVHDVMNILYDGGPIYTNGGQGNGDGSTTSMLAGNLVEVGNHTNNRLYQDEGSSYWNTHDNVTRIGGGNWIGMWTPTIHDINIHDNYSDTTNYKNSGTNITFNQATIVSGGAWPSAARAVIAAAGPDAAHQPLTGRIDDDDTAISYTGSWTANGNRGAGDYEDAVHATGTNGDTASLTFTGTGVSVIGEKNTDQGQVEVFIDGTSKGLVDTSATTRRAQVVIYSTSGLTAGSHTVQFVKRSGTWATLDGFEVTGVHNDTDSSLAYTGASWRYYANRGLGDYKDDVHATTANGDSATVTFTGTGISLVTETNSDEGTIAVSLDGASRGTVDASSARRQAQQTVYSVSDLPLGRHTLTLTKTGGTYLVIDRFDVR</sequence>
<organism evidence="2 3">
    <name type="scientific">Streptomyces longisporus</name>
    <dbReference type="NCBI Taxonomy" id="1948"/>
    <lineage>
        <taxon>Bacteria</taxon>
        <taxon>Bacillati</taxon>
        <taxon>Actinomycetota</taxon>
        <taxon>Actinomycetes</taxon>
        <taxon>Kitasatosporales</taxon>
        <taxon>Streptomycetaceae</taxon>
        <taxon>Streptomyces</taxon>
    </lineage>
</organism>
<dbReference type="PANTHER" id="PTHR36453:SF1">
    <property type="entry name" value="RIGHT HANDED BETA HELIX DOMAIN-CONTAINING PROTEIN"/>
    <property type="match status" value="1"/>
</dbReference>
<dbReference type="Gene3D" id="2.160.20.10">
    <property type="entry name" value="Single-stranded right-handed beta-helix, Pectin lyase-like"/>
    <property type="match status" value="1"/>
</dbReference>
<evidence type="ECO:0000313" key="3">
    <source>
        <dbReference type="Proteomes" id="UP001501777"/>
    </source>
</evidence>
<protein>
    <recommendedName>
        <fullName evidence="4">Right handed beta helix region</fullName>
    </recommendedName>
</protein>
<evidence type="ECO:0008006" key="4">
    <source>
        <dbReference type="Google" id="ProtNLM"/>
    </source>
</evidence>
<feature type="signal peptide" evidence="1">
    <location>
        <begin position="1"/>
        <end position="34"/>
    </location>
</feature>
<proteinExistence type="predicted"/>
<dbReference type="SMART" id="SM00710">
    <property type="entry name" value="PbH1"/>
    <property type="match status" value="6"/>
</dbReference>
<keyword evidence="1" id="KW-0732">Signal</keyword>
<evidence type="ECO:0000313" key="2">
    <source>
        <dbReference type="EMBL" id="GAA2470590.1"/>
    </source>
</evidence>
<dbReference type="Gene3D" id="2.60.120.260">
    <property type="entry name" value="Galactose-binding domain-like"/>
    <property type="match status" value="3"/>
</dbReference>
<comment type="caution">
    <text evidence="2">The sequence shown here is derived from an EMBL/GenBank/DDBJ whole genome shotgun (WGS) entry which is preliminary data.</text>
</comment>
<dbReference type="InterPro" id="IPR011050">
    <property type="entry name" value="Pectin_lyase_fold/virulence"/>
</dbReference>